<organism evidence="1 2">
    <name type="scientific">Chitinophaga ginsengisegetis</name>
    <dbReference type="NCBI Taxonomy" id="393003"/>
    <lineage>
        <taxon>Bacteria</taxon>
        <taxon>Pseudomonadati</taxon>
        <taxon>Bacteroidota</taxon>
        <taxon>Chitinophagia</taxon>
        <taxon>Chitinophagales</taxon>
        <taxon>Chitinophagaceae</taxon>
        <taxon>Chitinophaga</taxon>
    </lineage>
</organism>
<proteinExistence type="predicted"/>
<gene>
    <name evidence="1" type="ORF">SAMN05660461_1018</name>
</gene>
<accession>A0A1T5NBM1</accession>
<dbReference type="Pfam" id="PF10025">
    <property type="entry name" value="DUF2267"/>
    <property type="match status" value="1"/>
</dbReference>
<protein>
    <submittedName>
        <fullName evidence="1">Uncharacterized conserved protein, DUF2267 family</fullName>
    </submittedName>
</protein>
<dbReference type="InterPro" id="IPR038282">
    <property type="entry name" value="DUF2267_sf"/>
</dbReference>
<dbReference type="AlphaFoldDB" id="A0A1T5NBM1"/>
<name>A0A1T5NBM1_9BACT</name>
<dbReference type="Proteomes" id="UP000190166">
    <property type="component" value="Unassembled WGS sequence"/>
</dbReference>
<evidence type="ECO:0000313" key="1">
    <source>
        <dbReference type="EMBL" id="SKC97837.1"/>
    </source>
</evidence>
<dbReference type="InterPro" id="IPR018727">
    <property type="entry name" value="DUF2267"/>
</dbReference>
<dbReference type="EMBL" id="FUZZ01000001">
    <property type="protein sequence ID" value="SKC97837.1"/>
    <property type="molecule type" value="Genomic_DNA"/>
</dbReference>
<sequence length="150" mass="16608">MSGYFDHYSAKGNHLLSELAAELGERDNIPRAARVLRCTLHTLRRCLSIEESLHFISQLPLIIKGVYVDGWKVSHKERIKTWDEFLLDLFDADGAPAGSDFEDRESAAIAVAAVLRVLMAHVSAGEMSDIIAQLPAQLKSALLALMTNDF</sequence>
<dbReference type="STRING" id="393003.SAMN05660461_1018"/>
<dbReference type="RefSeq" id="WP_159454199.1">
    <property type="nucleotide sequence ID" value="NZ_FUZZ01000001.1"/>
</dbReference>
<dbReference type="Gene3D" id="1.10.490.110">
    <property type="entry name" value="Uncharacterized conserved protein DUF2267"/>
    <property type="match status" value="1"/>
</dbReference>
<keyword evidence="2" id="KW-1185">Reference proteome</keyword>
<reference evidence="1 2" key="1">
    <citation type="submission" date="2017-02" db="EMBL/GenBank/DDBJ databases">
        <authorList>
            <person name="Peterson S.W."/>
        </authorList>
    </citation>
    <scope>NUCLEOTIDE SEQUENCE [LARGE SCALE GENOMIC DNA]</scope>
    <source>
        <strain evidence="1 2">DSM 18108</strain>
    </source>
</reference>
<evidence type="ECO:0000313" key="2">
    <source>
        <dbReference type="Proteomes" id="UP000190166"/>
    </source>
</evidence>